<protein>
    <submittedName>
        <fullName evidence="3">DUF2063 domain-containing protein</fullName>
    </submittedName>
</protein>
<comment type="caution">
    <text evidence="3">The sequence shown here is derived from an EMBL/GenBank/DDBJ whole genome shotgun (WGS) entry which is preliminary data.</text>
</comment>
<keyword evidence="4" id="KW-1185">Reference proteome</keyword>
<dbReference type="EMBL" id="PPSK01000020">
    <property type="protein sequence ID" value="POB01420.1"/>
    <property type="molecule type" value="Genomic_DNA"/>
</dbReference>
<dbReference type="Gene3D" id="3.90.930.50">
    <property type="match status" value="1"/>
</dbReference>
<gene>
    <name evidence="3" type="ORF">C1949_16430</name>
</gene>
<proteinExistence type="predicted"/>
<reference evidence="3 4" key="1">
    <citation type="submission" date="2018-01" db="EMBL/GenBank/DDBJ databases">
        <title>Draft genome of the type strain Pseudomonas oceani DSM 100277 isolated from the deep water in Okinawa trough, northwestern Pacific Ocean.</title>
        <authorList>
            <person name="Gomila M."/>
            <person name="Mulet M."/>
            <person name="Garcia-Valdes E."/>
            <person name="Lalucat J."/>
        </authorList>
    </citation>
    <scope>NUCLEOTIDE SEQUENCE [LARGE SCALE GENOMIC DNA]</scope>
    <source>
        <strain evidence="3 4">DSM 100277</strain>
    </source>
</reference>
<accession>A0A2P4ERJ5</accession>
<dbReference type="Pfam" id="PF22106">
    <property type="entry name" value="NGO1945_C"/>
    <property type="match status" value="1"/>
</dbReference>
<dbReference type="AlphaFoldDB" id="A0A2P4ERJ5"/>
<dbReference type="RefSeq" id="WP_104739540.1">
    <property type="nucleotide sequence ID" value="NZ_BMHR01000003.1"/>
</dbReference>
<dbReference type="Pfam" id="PF09836">
    <property type="entry name" value="DUF2063"/>
    <property type="match status" value="1"/>
</dbReference>
<evidence type="ECO:0000313" key="3">
    <source>
        <dbReference type="EMBL" id="POB01420.1"/>
    </source>
</evidence>
<dbReference type="Gene3D" id="1.10.150.690">
    <property type="entry name" value="DUF2063"/>
    <property type="match status" value="1"/>
</dbReference>
<sequence>MSTVFEAVQLRFTERVRHRADAPPPADLPEQRVAVYERLVHNNIAGFLRGSFPVLHRVIPQARWAQLAAEFVSGHACESPYFHEIGLQFIQWLQSGYVAAADDPAFLLELAHYEWVELALDIAEQEPPSETDSAIELNTPLIWSDVAWPLAYQWPVQLIGEGYRQPLQPAQPTVLLAWRDRIDAVRFMQLTPFAWQLACALRDLGGSLAERLPALAERCGLAEDDALRAGSLKLVRDWAEAGILAAGATSV</sequence>
<evidence type="ECO:0000313" key="4">
    <source>
        <dbReference type="Proteomes" id="UP000243451"/>
    </source>
</evidence>
<dbReference type="OrthoDB" id="4146344at2"/>
<dbReference type="Proteomes" id="UP000243451">
    <property type="component" value="Unassembled WGS sequence"/>
</dbReference>
<feature type="domain" description="NGO1945-like C-terminal" evidence="2">
    <location>
        <begin position="144"/>
        <end position="239"/>
    </location>
</feature>
<dbReference type="InterPro" id="IPR044922">
    <property type="entry name" value="DUF2063_N_sf"/>
</dbReference>
<evidence type="ECO:0000259" key="1">
    <source>
        <dbReference type="Pfam" id="PF09836"/>
    </source>
</evidence>
<evidence type="ECO:0000259" key="2">
    <source>
        <dbReference type="Pfam" id="PF22106"/>
    </source>
</evidence>
<dbReference type="InterPro" id="IPR054098">
    <property type="entry name" value="NGO1945-like_C"/>
</dbReference>
<dbReference type="InterPro" id="IPR018640">
    <property type="entry name" value="DUF2063"/>
</dbReference>
<organism evidence="3 4">
    <name type="scientific">Halopseudomonas oceani</name>
    <dbReference type="NCBI Taxonomy" id="1708783"/>
    <lineage>
        <taxon>Bacteria</taxon>
        <taxon>Pseudomonadati</taxon>
        <taxon>Pseudomonadota</taxon>
        <taxon>Gammaproteobacteria</taxon>
        <taxon>Pseudomonadales</taxon>
        <taxon>Pseudomonadaceae</taxon>
        <taxon>Halopseudomonas</taxon>
    </lineage>
</organism>
<name>A0A2P4ERJ5_9GAMM</name>
<feature type="domain" description="Putative DNA-binding" evidence="1">
    <location>
        <begin position="8"/>
        <end position="93"/>
    </location>
</feature>